<feature type="region of interest" description="Disordered" evidence="5">
    <location>
        <begin position="180"/>
        <end position="239"/>
    </location>
</feature>
<evidence type="ECO:0000313" key="8">
    <source>
        <dbReference type="EMBL" id="KAB7731419.1"/>
    </source>
</evidence>
<dbReference type="PANTHER" id="PTHR30329">
    <property type="entry name" value="STATOR ELEMENT OF FLAGELLAR MOTOR COMPLEX"/>
    <property type="match status" value="1"/>
</dbReference>
<feature type="chain" id="PRO_5029633131" evidence="6">
    <location>
        <begin position="22"/>
        <end position="435"/>
    </location>
</feature>
<feature type="domain" description="OmpA-like" evidence="7">
    <location>
        <begin position="320"/>
        <end position="435"/>
    </location>
</feature>
<evidence type="ECO:0000256" key="3">
    <source>
        <dbReference type="ARBA" id="ARBA00023237"/>
    </source>
</evidence>
<keyword evidence="6" id="KW-0732">Signal</keyword>
<evidence type="ECO:0000313" key="9">
    <source>
        <dbReference type="Proteomes" id="UP000488299"/>
    </source>
</evidence>
<dbReference type="CDD" id="cd07185">
    <property type="entry name" value="OmpA_C-like"/>
    <property type="match status" value="1"/>
</dbReference>
<dbReference type="Pfam" id="PF00691">
    <property type="entry name" value="OmpA"/>
    <property type="match status" value="1"/>
</dbReference>
<evidence type="ECO:0000256" key="4">
    <source>
        <dbReference type="PROSITE-ProRule" id="PRU00473"/>
    </source>
</evidence>
<dbReference type="SUPFAM" id="SSF103088">
    <property type="entry name" value="OmpA-like"/>
    <property type="match status" value="1"/>
</dbReference>
<reference evidence="8 9" key="1">
    <citation type="submission" date="2019-10" db="EMBL/GenBank/DDBJ databases">
        <title>Rudanella paleaurantiibacter sp. nov., isolated from sludge.</title>
        <authorList>
            <person name="Xu S.Q."/>
        </authorList>
    </citation>
    <scope>NUCLEOTIDE SEQUENCE [LARGE SCALE GENOMIC DNA]</scope>
    <source>
        <strain evidence="8 9">HX-22-17</strain>
    </source>
</reference>
<feature type="compositionally biased region" description="Pro residues" evidence="5">
    <location>
        <begin position="199"/>
        <end position="227"/>
    </location>
</feature>
<evidence type="ECO:0000256" key="2">
    <source>
        <dbReference type="ARBA" id="ARBA00023136"/>
    </source>
</evidence>
<dbReference type="EMBL" id="WELI01000003">
    <property type="protein sequence ID" value="KAB7731419.1"/>
    <property type="molecule type" value="Genomic_DNA"/>
</dbReference>
<keyword evidence="2 4" id="KW-0472">Membrane</keyword>
<keyword evidence="9" id="KW-1185">Reference proteome</keyword>
<comment type="subcellular location">
    <subcellularLocation>
        <location evidence="1">Cell outer membrane</location>
    </subcellularLocation>
</comment>
<dbReference type="GO" id="GO:0009279">
    <property type="term" value="C:cell outer membrane"/>
    <property type="evidence" value="ECO:0007669"/>
    <property type="project" value="UniProtKB-SubCell"/>
</dbReference>
<comment type="caution">
    <text evidence="8">The sequence shown here is derived from an EMBL/GenBank/DDBJ whole genome shotgun (WGS) entry which is preliminary data.</text>
</comment>
<evidence type="ECO:0000256" key="6">
    <source>
        <dbReference type="SAM" id="SignalP"/>
    </source>
</evidence>
<evidence type="ECO:0000259" key="7">
    <source>
        <dbReference type="PROSITE" id="PS51123"/>
    </source>
</evidence>
<protein>
    <submittedName>
        <fullName evidence="8">OmpA family protein</fullName>
    </submittedName>
</protein>
<name>A0A7J5U169_9BACT</name>
<proteinExistence type="predicted"/>
<dbReference type="InterPro" id="IPR036737">
    <property type="entry name" value="OmpA-like_sf"/>
</dbReference>
<dbReference type="PROSITE" id="PS51123">
    <property type="entry name" value="OMPA_2"/>
    <property type="match status" value="1"/>
</dbReference>
<keyword evidence="3" id="KW-0998">Cell outer membrane</keyword>
<sequence length="435" mass="48791">MKTRLLLALLLSVWIGSGAWAQSVQYTTEQPRVDEANDPDVIIQRVELTSQYTIIYMRYRSSKKSMFPRNTPRRLPFPLPKDLEGYEQANSNTITFVASARLYVNQGEKAFKFIRAENIPVERQPNDRRRDVEAGERVDFVAYFERITPGYEVFDLFECSDRNRPGQTCFNFWGVHITNPAKQNRTPPARVPDVQTRRTPPPATPTKPAPAPKVEPTPEPEPMPAPAPSVSMKGTVRDAKTKKPLVATVTYQLLSGAESDGNNSADSVLSGRLAGNYQIAAEPLSVYAVTAKAKGYFSQSDTLTVTKADKLRDFDLVPIEAGTKVTLKNIYFNVSKFDLKPESFPELDRLVQLMRENPGMSIRLEGHTDTVGDFDANVELSRNRVNEVKAYLVRKGIAAARIETIGYGPSRPINTNRGLKERPENRRVELVITKS</sequence>
<dbReference type="PANTHER" id="PTHR30329:SF21">
    <property type="entry name" value="LIPOPROTEIN YIAD-RELATED"/>
    <property type="match status" value="1"/>
</dbReference>
<accession>A0A7J5U169</accession>
<dbReference type="InterPro" id="IPR006664">
    <property type="entry name" value="OMP_bac"/>
</dbReference>
<evidence type="ECO:0000256" key="1">
    <source>
        <dbReference type="ARBA" id="ARBA00004442"/>
    </source>
</evidence>
<gene>
    <name evidence="8" type="ORF">F5984_11555</name>
</gene>
<dbReference type="Gene3D" id="3.30.1330.60">
    <property type="entry name" value="OmpA-like domain"/>
    <property type="match status" value="1"/>
</dbReference>
<dbReference type="Gene3D" id="2.60.40.1120">
    <property type="entry name" value="Carboxypeptidase-like, regulatory domain"/>
    <property type="match status" value="1"/>
</dbReference>
<organism evidence="8 9">
    <name type="scientific">Rudanella paleaurantiibacter</name>
    <dbReference type="NCBI Taxonomy" id="2614655"/>
    <lineage>
        <taxon>Bacteria</taxon>
        <taxon>Pseudomonadati</taxon>
        <taxon>Bacteroidota</taxon>
        <taxon>Cytophagia</taxon>
        <taxon>Cytophagales</taxon>
        <taxon>Cytophagaceae</taxon>
        <taxon>Rudanella</taxon>
    </lineage>
</organism>
<feature type="signal peptide" evidence="6">
    <location>
        <begin position="1"/>
        <end position="21"/>
    </location>
</feature>
<dbReference type="PRINTS" id="PR01021">
    <property type="entry name" value="OMPADOMAIN"/>
</dbReference>
<dbReference type="InterPro" id="IPR006665">
    <property type="entry name" value="OmpA-like"/>
</dbReference>
<evidence type="ECO:0000256" key="5">
    <source>
        <dbReference type="SAM" id="MobiDB-lite"/>
    </source>
</evidence>
<dbReference type="AlphaFoldDB" id="A0A7J5U169"/>
<dbReference type="Proteomes" id="UP000488299">
    <property type="component" value="Unassembled WGS sequence"/>
</dbReference>
<dbReference type="InterPro" id="IPR050330">
    <property type="entry name" value="Bact_OuterMem_StrucFunc"/>
</dbReference>